<evidence type="ECO:0000256" key="1">
    <source>
        <dbReference type="ARBA" id="ARBA00022737"/>
    </source>
</evidence>
<dbReference type="Gene3D" id="1.25.40.20">
    <property type="entry name" value="Ankyrin repeat-containing domain"/>
    <property type="match status" value="2"/>
</dbReference>
<gene>
    <name evidence="4" type="ORF">SARC_13900</name>
</gene>
<dbReference type="InterPro" id="IPR002110">
    <property type="entry name" value="Ankyrin_rpt"/>
</dbReference>
<keyword evidence="2" id="KW-0040">ANK repeat</keyword>
<evidence type="ECO:0000259" key="3">
    <source>
        <dbReference type="PROSITE" id="PS50181"/>
    </source>
</evidence>
<dbReference type="AlphaFoldDB" id="A0A0L0F9Z8"/>
<name>A0A0L0F9Z8_9EUKA</name>
<dbReference type="Proteomes" id="UP000054560">
    <property type="component" value="Unassembled WGS sequence"/>
</dbReference>
<sequence length="451" mass="49609">MLSATKPILIPQRKKLLDLPSETMGLILSNISVEDLQKVLLTSHTMRNVATDCLTGTDALIRDFQRFEKRKDVEEGLCVCCERQKSNDMLDIIRVGMAIWGVDVVVEATARHHRSRLGLMDENGANVVTQILVLIFQSACTLSSRGLSLRVLELFSSRATLEMALNRGCVMDCPLMVHVLLCRITDLTSEELSAALNQACWAGSSSVVELLLSKSDVDPSVDNSTALSYACAENKPDIVRLLLQDIRMDPAVIHFGSFLQACKHGYVRVVKLMLDDGRLDPSVQQNEAFIQSSLHGCCEVTQLLLTDTRVDPAARHSWALRKASLGGTFRHPGFSSAVLNNTTTQHYIKIVQLLLEDGRADPSAHDNDAFIGACDLGLTEIAELLIRDNRVDPTARNNRALLESKKKGYDGLIQLLGKDERVAQLVTAEEKIGTCKCALDKCNHPSDASNC</sequence>
<dbReference type="eggNOG" id="ENOG502SSSX">
    <property type="taxonomic scope" value="Eukaryota"/>
</dbReference>
<dbReference type="PANTHER" id="PTHR24173">
    <property type="entry name" value="ANKYRIN REPEAT CONTAINING"/>
    <property type="match status" value="1"/>
</dbReference>
<dbReference type="PANTHER" id="PTHR24173:SF74">
    <property type="entry name" value="ANKYRIN REPEAT DOMAIN-CONTAINING PROTEIN 16"/>
    <property type="match status" value="1"/>
</dbReference>
<dbReference type="RefSeq" id="XP_014147442.1">
    <property type="nucleotide sequence ID" value="XM_014291967.1"/>
</dbReference>
<evidence type="ECO:0000313" key="4">
    <source>
        <dbReference type="EMBL" id="KNC73540.1"/>
    </source>
</evidence>
<dbReference type="GeneID" id="25914404"/>
<dbReference type="Pfam" id="PF12796">
    <property type="entry name" value="Ank_2"/>
    <property type="match status" value="1"/>
</dbReference>
<dbReference type="SMART" id="SM00248">
    <property type="entry name" value="ANK"/>
    <property type="match status" value="5"/>
</dbReference>
<feature type="domain" description="F-box" evidence="3">
    <location>
        <begin position="13"/>
        <end position="64"/>
    </location>
</feature>
<proteinExistence type="predicted"/>
<keyword evidence="5" id="KW-1185">Reference proteome</keyword>
<evidence type="ECO:0000256" key="2">
    <source>
        <dbReference type="ARBA" id="ARBA00023043"/>
    </source>
</evidence>
<organism evidence="4 5">
    <name type="scientific">Sphaeroforma arctica JP610</name>
    <dbReference type="NCBI Taxonomy" id="667725"/>
    <lineage>
        <taxon>Eukaryota</taxon>
        <taxon>Ichthyosporea</taxon>
        <taxon>Ichthyophonida</taxon>
        <taxon>Sphaeroforma</taxon>
    </lineage>
</organism>
<protein>
    <recommendedName>
        <fullName evidence="3">F-box domain-containing protein</fullName>
    </recommendedName>
</protein>
<reference evidence="4 5" key="1">
    <citation type="submission" date="2011-02" db="EMBL/GenBank/DDBJ databases">
        <title>The Genome Sequence of Sphaeroforma arctica JP610.</title>
        <authorList>
            <consortium name="The Broad Institute Genome Sequencing Platform"/>
            <person name="Russ C."/>
            <person name="Cuomo C."/>
            <person name="Young S.K."/>
            <person name="Zeng Q."/>
            <person name="Gargeya S."/>
            <person name="Alvarado L."/>
            <person name="Berlin A."/>
            <person name="Chapman S.B."/>
            <person name="Chen Z."/>
            <person name="Freedman E."/>
            <person name="Gellesch M."/>
            <person name="Goldberg J."/>
            <person name="Griggs A."/>
            <person name="Gujja S."/>
            <person name="Heilman E."/>
            <person name="Heiman D."/>
            <person name="Howarth C."/>
            <person name="Mehta T."/>
            <person name="Neiman D."/>
            <person name="Pearson M."/>
            <person name="Roberts A."/>
            <person name="Saif S."/>
            <person name="Shea T."/>
            <person name="Shenoy N."/>
            <person name="Sisk P."/>
            <person name="Stolte C."/>
            <person name="Sykes S."/>
            <person name="White J."/>
            <person name="Yandava C."/>
            <person name="Burger G."/>
            <person name="Gray M.W."/>
            <person name="Holland P.W.H."/>
            <person name="King N."/>
            <person name="Lang F.B.F."/>
            <person name="Roger A.J."/>
            <person name="Ruiz-Trillo I."/>
            <person name="Haas B."/>
            <person name="Nusbaum C."/>
            <person name="Birren B."/>
        </authorList>
    </citation>
    <scope>NUCLEOTIDE SEQUENCE [LARGE SCALE GENOMIC DNA]</scope>
    <source>
        <strain evidence="4 5">JP610</strain>
    </source>
</reference>
<dbReference type="InterPro" id="IPR036770">
    <property type="entry name" value="Ankyrin_rpt-contain_sf"/>
</dbReference>
<keyword evidence="1" id="KW-0677">Repeat</keyword>
<accession>A0A0L0F9Z8</accession>
<dbReference type="SUPFAM" id="SSF48403">
    <property type="entry name" value="Ankyrin repeat"/>
    <property type="match status" value="1"/>
</dbReference>
<dbReference type="OrthoDB" id="194358at2759"/>
<dbReference type="PROSITE" id="PS50181">
    <property type="entry name" value="FBOX"/>
    <property type="match status" value="1"/>
</dbReference>
<dbReference type="InterPro" id="IPR001810">
    <property type="entry name" value="F-box_dom"/>
</dbReference>
<evidence type="ECO:0000313" key="5">
    <source>
        <dbReference type="Proteomes" id="UP000054560"/>
    </source>
</evidence>
<dbReference type="EMBL" id="KQ245486">
    <property type="protein sequence ID" value="KNC73540.1"/>
    <property type="molecule type" value="Genomic_DNA"/>
</dbReference>